<evidence type="ECO:0000313" key="13">
    <source>
        <dbReference type="Proteomes" id="UP000285301"/>
    </source>
</evidence>
<keyword evidence="6 7" id="KW-1015">Disulfide bond</keyword>
<dbReference type="SUPFAM" id="SSF81778">
    <property type="entry name" value="Crustacean CHH/MIH/GIH neurohormone"/>
    <property type="match status" value="1"/>
</dbReference>
<dbReference type="STRING" id="1965070.A0A3S3SHY1"/>
<comment type="caution">
    <text evidence="12">The sequence shown here is derived from an EMBL/GenBank/DDBJ whole genome shotgun (WGS) entry which is preliminary data.</text>
</comment>
<dbReference type="InterPro" id="IPR031098">
    <property type="entry name" value="Crust_neurohorm"/>
</dbReference>
<proteinExistence type="inferred from homology"/>
<dbReference type="Proteomes" id="UP000285301">
    <property type="component" value="Unassembled WGS sequence"/>
</dbReference>
<dbReference type="Gene3D" id="1.10.2010.10">
    <property type="entry name" value="Crustacean CHH/MIH/GIH neurohormone"/>
    <property type="match status" value="1"/>
</dbReference>
<dbReference type="EMBL" id="NCKU01001026">
    <property type="protein sequence ID" value="RWS13319.1"/>
    <property type="molecule type" value="Genomic_DNA"/>
</dbReference>
<dbReference type="GO" id="GO:0007623">
    <property type="term" value="P:circadian rhythm"/>
    <property type="evidence" value="ECO:0007669"/>
    <property type="project" value="TreeGrafter"/>
</dbReference>
<dbReference type="EMBL" id="NCKU01000756">
    <property type="protein sequence ID" value="RWS14313.1"/>
    <property type="molecule type" value="Genomic_DNA"/>
</dbReference>
<evidence type="ECO:0000256" key="6">
    <source>
        <dbReference type="ARBA" id="ARBA00023157"/>
    </source>
</evidence>
<accession>A0A3S3SHY1</accession>
<evidence type="ECO:0000313" key="12">
    <source>
        <dbReference type="EMBL" id="RWS14316.1"/>
    </source>
</evidence>
<feature type="signal peptide" evidence="8">
    <location>
        <begin position="1"/>
        <end position="27"/>
    </location>
</feature>
<dbReference type="EMBL" id="NCKU01000755">
    <property type="protein sequence ID" value="RWS14316.1"/>
    <property type="molecule type" value="Genomic_DNA"/>
</dbReference>
<dbReference type="Pfam" id="PF01147">
    <property type="entry name" value="Crust_neurohorm"/>
    <property type="match status" value="1"/>
</dbReference>
<dbReference type="PANTHER" id="PTHR35981:SF2">
    <property type="entry name" value="ION TRANSPORT PEPTIDE, ISOFORM C"/>
    <property type="match status" value="1"/>
</dbReference>
<evidence type="ECO:0000256" key="2">
    <source>
        <dbReference type="ARBA" id="ARBA00004613"/>
    </source>
</evidence>
<evidence type="ECO:0000256" key="8">
    <source>
        <dbReference type="SAM" id="SignalP"/>
    </source>
</evidence>
<gene>
    <name evidence="10" type="ORF">B4U79_00213</name>
    <name evidence="11" type="ORF">B4U79_01618</name>
    <name evidence="9" type="ORF">B4U79_09294</name>
    <name evidence="12" type="ORF">B4U79_11162</name>
</gene>
<feature type="disulfide bond" evidence="7">
    <location>
        <begin position="43"/>
        <end position="79"/>
    </location>
</feature>
<name>A0A3S3SHY1_9ACAR</name>
<reference evidence="12 13" key="1">
    <citation type="journal article" date="2018" name="Gigascience">
        <title>Genomes of trombidid mites reveal novel predicted allergens and laterally-transferred genes associated with secondary metabolism.</title>
        <authorList>
            <person name="Dong X."/>
            <person name="Chaisiri K."/>
            <person name="Xia D."/>
            <person name="Armstrong S.D."/>
            <person name="Fang Y."/>
            <person name="Donnelly M.J."/>
            <person name="Kadowaki T."/>
            <person name="McGarry J.W."/>
            <person name="Darby A.C."/>
            <person name="Makepeace B.L."/>
        </authorList>
    </citation>
    <scope>NUCLEOTIDE SEQUENCE [LARGE SCALE GENOMIC DNA]</scope>
    <source>
        <strain evidence="12">UoL-WK</strain>
    </source>
</reference>
<dbReference type="PROSITE" id="PS01250">
    <property type="entry name" value="CHH_MIH_GIH"/>
    <property type="match status" value="1"/>
</dbReference>
<comment type="similarity">
    <text evidence="3">Belongs to the arthropod CHH/MIH/GIH/VIH hormone family.</text>
</comment>
<evidence type="ECO:0000313" key="11">
    <source>
        <dbReference type="EMBL" id="RWS14313.1"/>
    </source>
</evidence>
<dbReference type="GO" id="GO:0005576">
    <property type="term" value="C:extracellular region"/>
    <property type="evidence" value="ECO:0007669"/>
    <property type="project" value="UniProtKB-SubCell"/>
</dbReference>
<comment type="function">
    <text evidence="1">May increase the toxicity of alpha-latrotoxin and/or other venom components. Is non-toxic to mice and to the cockroach Periplaneta americana.</text>
</comment>
<evidence type="ECO:0000256" key="1">
    <source>
        <dbReference type="ARBA" id="ARBA00003845"/>
    </source>
</evidence>
<keyword evidence="8" id="KW-0732">Signal</keyword>
<keyword evidence="4" id="KW-0964">Secreted</keyword>
<evidence type="ECO:0000256" key="3">
    <source>
        <dbReference type="ARBA" id="ARBA00005447"/>
    </source>
</evidence>
<feature type="disulfide bond" evidence="7">
    <location>
        <begin position="62"/>
        <end position="88"/>
    </location>
</feature>
<keyword evidence="5" id="KW-0372">Hormone</keyword>
<dbReference type="PRINTS" id="PR00550">
    <property type="entry name" value="HYPRGLYCEMIC"/>
</dbReference>
<dbReference type="EMBL" id="NCKU01001085">
    <property type="protein sequence ID" value="RWS13128.1"/>
    <property type="molecule type" value="Genomic_DNA"/>
</dbReference>
<keyword evidence="13" id="KW-1185">Reference proteome</keyword>
<feature type="chain" id="PRO_5036094793" evidence="8">
    <location>
        <begin position="28"/>
        <end position="112"/>
    </location>
</feature>
<sequence length="112" mass="12892">MYSSIAPLILLASSCLLIFNTTPLVESSNVRDLHKRSFASLGCLGVYNKATFARLSRVCEDCYQMYRDDDLHGLCRSNCFNNEYFKKCLEALLLSHEKEKFDEMVMDLYGKK</sequence>
<dbReference type="GO" id="GO:0005184">
    <property type="term" value="F:neuropeptide hormone activity"/>
    <property type="evidence" value="ECO:0007669"/>
    <property type="project" value="InterPro"/>
</dbReference>
<evidence type="ECO:0000256" key="4">
    <source>
        <dbReference type="ARBA" id="ARBA00022525"/>
    </source>
</evidence>
<organism evidence="12 13">
    <name type="scientific">Dinothrombium tinctorium</name>
    <dbReference type="NCBI Taxonomy" id="1965070"/>
    <lineage>
        <taxon>Eukaryota</taxon>
        <taxon>Metazoa</taxon>
        <taxon>Ecdysozoa</taxon>
        <taxon>Arthropoda</taxon>
        <taxon>Chelicerata</taxon>
        <taxon>Arachnida</taxon>
        <taxon>Acari</taxon>
        <taxon>Acariformes</taxon>
        <taxon>Trombidiformes</taxon>
        <taxon>Prostigmata</taxon>
        <taxon>Anystina</taxon>
        <taxon>Parasitengona</taxon>
        <taxon>Trombidioidea</taxon>
        <taxon>Trombidiidae</taxon>
        <taxon>Dinothrombium</taxon>
    </lineage>
</organism>
<comment type="subcellular location">
    <subcellularLocation>
        <location evidence="2">Secreted</location>
    </subcellularLocation>
</comment>
<protein>
    <submittedName>
        <fullName evidence="12">Ion transport peptide-like protein</fullName>
    </submittedName>
</protein>
<dbReference type="AlphaFoldDB" id="A0A3S3SHY1"/>
<dbReference type="OrthoDB" id="6365952at2759"/>
<feature type="disulfide bond" evidence="7">
    <location>
        <begin position="59"/>
        <end position="75"/>
    </location>
</feature>
<evidence type="ECO:0000256" key="5">
    <source>
        <dbReference type="ARBA" id="ARBA00022702"/>
    </source>
</evidence>
<dbReference type="InterPro" id="IPR035957">
    <property type="entry name" value="Crust_neurohorm_sf"/>
</dbReference>
<evidence type="ECO:0000313" key="9">
    <source>
        <dbReference type="EMBL" id="RWS13128.1"/>
    </source>
</evidence>
<dbReference type="FunFam" id="1.10.2010.10:FF:000001">
    <property type="entry name" value="Ion transport peptide isoform C"/>
    <property type="match status" value="1"/>
</dbReference>
<dbReference type="PANTHER" id="PTHR35981">
    <property type="entry name" value="ION TRANSPORT PEPTIDE, ISOFORM C"/>
    <property type="match status" value="1"/>
</dbReference>
<evidence type="ECO:0000256" key="7">
    <source>
        <dbReference type="PIRSR" id="PIRSR631098-51"/>
    </source>
</evidence>
<dbReference type="InterPro" id="IPR001166">
    <property type="entry name" value="Hyperglycemic"/>
</dbReference>
<evidence type="ECO:0000313" key="10">
    <source>
        <dbReference type="EMBL" id="RWS13319.1"/>
    </source>
</evidence>
<reference evidence="12" key="2">
    <citation type="submission" date="2018-11" db="EMBL/GenBank/DDBJ databases">
        <title>Trombidioid mite genomics.</title>
        <authorList>
            <person name="Dong X."/>
        </authorList>
    </citation>
    <scope>NUCLEOTIDE SEQUENCE</scope>
    <source>
        <strain evidence="12">UoL-WK</strain>
    </source>
</reference>
<dbReference type="InterPro" id="IPR018251">
    <property type="entry name" value="Crust_neurhormone_CS"/>
</dbReference>